<dbReference type="EMBL" id="RQXW01000001">
    <property type="protein sequence ID" value="RTE67779.1"/>
    <property type="molecule type" value="Genomic_DNA"/>
</dbReference>
<name>A0A430KWA7_9GAMM</name>
<evidence type="ECO:0000313" key="2">
    <source>
        <dbReference type="Proteomes" id="UP000283087"/>
    </source>
</evidence>
<gene>
    <name evidence="1" type="ORF">EH243_02190</name>
</gene>
<accession>A0A430KWA7</accession>
<evidence type="ECO:0000313" key="1">
    <source>
        <dbReference type="EMBL" id="RTE67779.1"/>
    </source>
</evidence>
<dbReference type="OrthoDB" id="7057732at2"/>
<dbReference type="AlphaFoldDB" id="A0A430KWA7"/>
<proteinExistence type="predicted"/>
<organism evidence="1 2">
    <name type="scientific">Amphritea opalescens</name>
    <dbReference type="NCBI Taxonomy" id="2490544"/>
    <lineage>
        <taxon>Bacteria</taxon>
        <taxon>Pseudomonadati</taxon>
        <taxon>Pseudomonadota</taxon>
        <taxon>Gammaproteobacteria</taxon>
        <taxon>Oceanospirillales</taxon>
        <taxon>Oceanospirillaceae</taxon>
        <taxon>Amphritea</taxon>
    </lineage>
</organism>
<keyword evidence="2" id="KW-1185">Reference proteome</keyword>
<protein>
    <recommendedName>
        <fullName evidence="3">XRE family transcriptional regulator</fullName>
    </recommendedName>
</protein>
<evidence type="ECO:0008006" key="3">
    <source>
        <dbReference type="Google" id="ProtNLM"/>
    </source>
</evidence>
<dbReference type="Proteomes" id="UP000283087">
    <property type="component" value="Unassembled WGS sequence"/>
</dbReference>
<dbReference type="RefSeq" id="WP_126156989.1">
    <property type="nucleotide sequence ID" value="NZ_RQXW01000001.1"/>
</dbReference>
<comment type="caution">
    <text evidence="1">The sequence shown here is derived from an EMBL/GenBank/DDBJ whole genome shotgun (WGS) entry which is preliminary data.</text>
</comment>
<reference evidence="1 2" key="1">
    <citation type="submission" date="2018-11" db="EMBL/GenBank/DDBJ databases">
        <title>The draft genome sequence of Amphritea opalescens ANRC-JH13T.</title>
        <authorList>
            <person name="Fang Z."/>
            <person name="Zhang Y."/>
            <person name="Han X."/>
        </authorList>
    </citation>
    <scope>NUCLEOTIDE SEQUENCE [LARGE SCALE GENOMIC DNA]</scope>
    <source>
        <strain evidence="1 2">ANRC-JH13</strain>
    </source>
</reference>
<sequence>MEWIPTAGLLRWISALAQQISDYLQPEQRLVKRVVRICKAHGIERTQICRIFHHHNFTPTSFSSVNDAKQLITAKFVDELADLFNIERNWLEGSEVILPKNNSAQK</sequence>